<dbReference type="Pfam" id="PF02870">
    <property type="entry name" value="Methyltransf_1N"/>
    <property type="match status" value="1"/>
</dbReference>
<evidence type="ECO:0000256" key="16">
    <source>
        <dbReference type="PIRSR" id="PIRSR000409-3"/>
    </source>
</evidence>
<dbReference type="NCBIfam" id="TIGR00589">
    <property type="entry name" value="ogt"/>
    <property type="match status" value="1"/>
</dbReference>
<accession>A0A918C743</accession>
<dbReference type="InterPro" id="IPR014048">
    <property type="entry name" value="MethylDNA_cys_MeTrfase_DNA-bd"/>
</dbReference>
<evidence type="ECO:0000256" key="2">
    <source>
        <dbReference type="ARBA" id="ARBA00008711"/>
    </source>
</evidence>
<dbReference type="GO" id="GO:0008270">
    <property type="term" value="F:zinc ion binding"/>
    <property type="evidence" value="ECO:0007669"/>
    <property type="project" value="InterPro"/>
</dbReference>
<dbReference type="SMART" id="SM00342">
    <property type="entry name" value="HTH_ARAC"/>
    <property type="match status" value="1"/>
</dbReference>
<keyword evidence="8 16" id="KW-0862">Zinc</keyword>
<evidence type="ECO:0000256" key="10">
    <source>
        <dbReference type="ARBA" id="ARBA00023125"/>
    </source>
</evidence>
<feature type="binding site" evidence="16">
    <location>
        <position position="70"/>
    </location>
    <ligand>
        <name>Zn(2+)</name>
        <dbReference type="ChEBI" id="CHEBI:29105"/>
    </ligand>
</feature>
<keyword evidence="19" id="KW-1185">Reference proteome</keyword>
<evidence type="ECO:0000256" key="15">
    <source>
        <dbReference type="PIRSR" id="PIRSR000409-1"/>
    </source>
</evidence>
<dbReference type="InterPro" id="IPR004026">
    <property type="entry name" value="Ada_DNA_repair_Zn-bd"/>
</dbReference>
<proteinExistence type="inferred from homology"/>
<dbReference type="NCBIfam" id="NF011964">
    <property type="entry name" value="PRK15435.1"/>
    <property type="match status" value="1"/>
</dbReference>
<dbReference type="InterPro" id="IPR016221">
    <property type="entry name" value="Bifunct_regulatory_prot_Ada"/>
</dbReference>
<evidence type="ECO:0000256" key="13">
    <source>
        <dbReference type="ARBA" id="ARBA00023204"/>
    </source>
</evidence>
<comment type="cofactor">
    <cofactor evidence="16">
        <name>Zn(2+)</name>
        <dbReference type="ChEBI" id="CHEBI:29105"/>
    </cofactor>
    <text evidence="16">Binds 1 zinc ion per subunit.</text>
</comment>
<keyword evidence="9" id="KW-0805">Transcription regulation</keyword>
<dbReference type="SUPFAM" id="SSF53155">
    <property type="entry name" value="Methylated DNA-protein cysteine methyltransferase domain"/>
    <property type="match status" value="1"/>
</dbReference>
<evidence type="ECO:0000256" key="11">
    <source>
        <dbReference type="ARBA" id="ARBA00023159"/>
    </source>
</evidence>
<dbReference type="Gene3D" id="1.10.10.60">
    <property type="entry name" value="Homeodomain-like"/>
    <property type="match status" value="1"/>
</dbReference>
<feature type="domain" description="HTH araC/xylS-type" evidence="17">
    <location>
        <begin position="79"/>
        <end position="179"/>
    </location>
</feature>
<keyword evidence="5" id="KW-0808">Transferase</keyword>
<dbReference type="SUPFAM" id="SSF46689">
    <property type="entry name" value="Homeodomain-like"/>
    <property type="match status" value="1"/>
</dbReference>
<keyword evidence="10" id="KW-0238">DNA-binding</keyword>
<dbReference type="PROSITE" id="PS00374">
    <property type="entry name" value="MGMT"/>
    <property type="match status" value="1"/>
</dbReference>
<dbReference type="AlphaFoldDB" id="A0A918C743"/>
<dbReference type="RefSeq" id="WP_189090323.1">
    <property type="nucleotide sequence ID" value="NZ_BMQL01000010.1"/>
</dbReference>
<name>A0A918C743_9DEIO</name>
<keyword evidence="13" id="KW-0234">DNA repair</keyword>
<dbReference type="InterPro" id="IPR036217">
    <property type="entry name" value="MethylDNA_cys_MeTrfase_DNAb"/>
</dbReference>
<evidence type="ECO:0000259" key="17">
    <source>
        <dbReference type="PROSITE" id="PS01124"/>
    </source>
</evidence>
<dbReference type="InterPro" id="IPR009057">
    <property type="entry name" value="Homeodomain-like_sf"/>
</dbReference>
<dbReference type="Gene3D" id="3.40.10.10">
    <property type="entry name" value="DNA Methylphosphotriester Repair Domain"/>
    <property type="match status" value="1"/>
</dbReference>
<dbReference type="InterPro" id="IPR035451">
    <property type="entry name" value="Ada-like_dom_sf"/>
</dbReference>
<evidence type="ECO:0000256" key="14">
    <source>
        <dbReference type="ARBA" id="ARBA00049348"/>
    </source>
</evidence>
<comment type="similarity">
    <text evidence="2">Belongs to the MGMT family.</text>
</comment>
<comment type="caution">
    <text evidence="18">The sequence shown here is derived from an EMBL/GenBank/DDBJ whole genome shotgun (WGS) entry which is preliminary data.</text>
</comment>
<dbReference type="FunFam" id="3.40.10.10:FF:000001">
    <property type="entry name" value="DNA-3-methyladenine glycosylase 2"/>
    <property type="match status" value="1"/>
</dbReference>
<dbReference type="Gene3D" id="3.30.160.70">
    <property type="entry name" value="Methylated DNA-protein cysteine methyltransferase domain"/>
    <property type="match status" value="1"/>
</dbReference>
<evidence type="ECO:0000313" key="18">
    <source>
        <dbReference type="EMBL" id="GGR08957.1"/>
    </source>
</evidence>
<dbReference type="GO" id="GO:0003700">
    <property type="term" value="F:DNA-binding transcription factor activity"/>
    <property type="evidence" value="ECO:0007669"/>
    <property type="project" value="InterPro"/>
</dbReference>
<feature type="binding site" evidence="16">
    <location>
        <position position="36"/>
    </location>
    <ligand>
        <name>Zn(2+)</name>
        <dbReference type="ChEBI" id="CHEBI:29105"/>
    </ligand>
</feature>
<evidence type="ECO:0000313" key="19">
    <source>
        <dbReference type="Proteomes" id="UP000603865"/>
    </source>
</evidence>
<dbReference type="Pfam" id="PF01035">
    <property type="entry name" value="DNA_binding_1"/>
    <property type="match status" value="1"/>
</dbReference>
<dbReference type="GO" id="GO:0032259">
    <property type="term" value="P:methylation"/>
    <property type="evidence" value="ECO:0007669"/>
    <property type="project" value="UniProtKB-KW"/>
</dbReference>
<dbReference type="CDD" id="cd06445">
    <property type="entry name" value="ATase"/>
    <property type="match status" value="1"/>
</dbReference>
<dbReference type="SUPFAM" id="SSF57884">
    <property type="entry name" value="Ada DNA repair protein, N-terminal domain (N-Ada 10)"/>
    <property type="match status" value="1"/>
</dbReference>
<dbReference type="Pfam" id="PF02805">
    <property type="entry name" value="Ada_Zn_binding"/>
    <property type="match status" value="1"/>
</dbReference>
<keyword evidence="7" id="KW-0227">DNA damage</keyword>
<evidence type="ECO:0000256" key="7">
    <source>
        <dbReference type="ARBA" id="ARBA00022763"/>
    </source>
</evidence>
<dbReference type="InterPro" id="IPR036388">
    <property type="entry name" value="WH-like_DNA-bd_sf"/>
</dbReference>
<reference evidence="18" key="1">
    <citation type="journal article" date="2014" name="Int. J. Syst. Evol. Microbiol.">
        <title>Complete genome sequence of Corynebacterium casei LMG S-19264T (=DSM 44701T), isolated from a smear-ripened cheese.</title>
        <authorList>
            <consortium name="US DOE Joint Genome Institute (JGI-PGF)"/>
            <person name="Walter F."/>
            <person name="Albersmeier A."/>
            <person name="Kalinowski J."/>
            <person name="Ruckert C."/>
        </authorList>
    </citation>
    <scope>NUCLEOTIDE SEQUENCE</scope>
    <source>
        <strain evidence="18">JCM 31311</strain>
    </source>
</reference>
<dbReference type="PROSITE" id="PS01124">
    <property type="entry name" value="HTH_ARAC_FAMILY_2"/>
    <property type="match status" value="1"/>
</dbReference>
<dbReference type="PANTHER" id="PTHR10815">
    <property type="entry name" value="METHYLATED-DNA--PROTEIN-CYSTEINE METHYLTRANSFERASE"/>
    <property type="match status" value="1"/>
</dbReference>
<dbReference type="GO" id="GO:0006307">
    <property type="term" value="P:DNA alkylation repair"/>
    <property type="evidence" value="ECO:0007669"/>
    <property type="project" value="UniProtKB-ARBA"/>
</dbReference>
<evidence type="ECO:0000256" key="4">
    <source>
        <dbReference type="ARBA" id="ARBA00022603"/>
    </source>
</evidence>
<sequence>MTQTMTDDACWQAIQTRDAAFDGQFYYAVTTTGIYCRPSCPSRRAKREHVQYFADLSAAQAAGFRACLRCKPGEVGAAQRVVAQLQGLLDTAEPVPTLAQLGQAVGLSPFYVQRMFKAALGVSPKQYALGRRGERLKAELRAGSAVTTAMYDAGHPSSRTLYDPATDQLGMPPSSYRRGGAGQQVFYTVVQSVLGPMLVAATGRGLCSVRFGDAAELVAELRAEYPQAELLSEAAPLQPYLTALHAELAGRPAAALNLPRDAAGTDFQRRVWEALRGIPAGETRSYADVAALIGEPNAVRAVARACASNPLALVVPCHRVVRRGGELGGYRWGVERKRALLEGEQRARQNAAQPA</sequence>
<organism evidence="18 19">
    <name type="scientific">Deinococcus ruber</name>
    <dbReference type="NCBI Taxonomy" id="1848197"/>
    <lineage>
        <taxon>Bacteria</taxon>
        <taxon>Thermotogati</taxon>
        <taxon>Deinococcota</taxon>
        <taxon>Deinococci</taxon>
        <taxon>Deinococcales</taxon>
        <taxon>Deinococcaceae</taxon>
        <taxon>Deinococcus</taxon>
    </lineage>
</organism>
<feature type="binding site" evidence="16">
    <location>
        <position position="40"/>
    </location>
    <ligand>
        <name>Zn(2+)</name>
        <dbReference type="ChEBI" id="CHEBI:29105"/>
    </ligand>
</feature>
<evidence type="ECO:0000256" key="6">
    <source>
        <dbReference type="ARBA" id="ARBA00022723"/>
    </source>
</evidence>
<dbReference type="InterPro" id="IPR001497">
    <property type="entry name" value="MethylDNA_cys_MeTrfase_AS"/>
</dbReference>
<evidence type="ECO:0000256" key="9">
    <source>
        <dbReference type="ARBA" id="ARBA00023015"/>
    </source>
</evidence>
<dbReference type="PIRSF" id="PIRSF000409">
    <property type="entry name" value="Ada"/>
    <property type="match status" value="1"/>
</dbReference>
<comment type="catalytic activity">
    <reaction evidence="1">
        <text>a 4-O-methyl-thymidine in DNA + L-cysteinyl-[protein] = a thymidine in DNA + S-methyl-L-cysteinyl-[protein]</text>
        <dbReference type="Rhea" id="RHEA:53428"/>
        <dbReference type="Rhea" id="RHEA-COMP:10131"/>
        <dbReference type="Rhea" id="RHEA-COMP:10132"/>
        <dbReference type="Rhea" id="RHEA-COMP:13555"/>
        <dbReference type="Rhea" id="RHEA-COMP:13556"/>
        <dbReference type="ChEBI" id="CHEBI:29950"/>
        <dbReference type="ChEBI" id="CHEBI:82612"/>
        <dbReference type="ChEBI" id="CHEBI:137386"/>
        <dbReference type="ChEBI" id="CHEBI:137387"/>
        <dbReference type="EC" id="2.1.1.63"/>
    </reaction>
</comment>
<dbReference type="SUPFAM" id="SSF46767">
    <property type="entry name" value="Methylated DNA-protein cysteine methyltransferase, C-terminal domain"/>
    <property type="match status" value="1"/>
</dbReference>
<dbReference type="Gene3D" id="1.10.10.10">
    <property type="entry name" value="Winged helix-like DNA-binding domain superfamily/Winged helix DNA-binding domain"/>
    <property type="match status" value="1"/>
</dbReference>
<feature type="active site" description="Nucleophile; methyl group acceptor from either O6-methylguanine or O4-methylthymine" evidence="15">
    <location>
        <position position="317"/>
    </location>
</feature>
<keyword evidence="4" id="KW-0489">Methyltransferase</keyword>
<dbReference type="Pfam" id="PF12833">
    <property type="entry name" value="HTH_18"/>
    <property type="match status" value="1"/>
</dbReference>
<dbReference type="InterPro" id="IPR008332">
    <property type="entry name" value="MethylG_MeTrfase_N"/>
</dbReference>
<dbReference type="EMBL" id="BMQL01000010">
    <property type="protein sequence ID" value="GGR08957.1"/>
    <property type="molecule type" value="Genomic_DNA"/>
</dbReference>
<dbReference type="InterPro" id="IPR036631">
    <property type="entry name" value="MGMT_N_sf"/>
</dbReference>
<evidence type="ECO:0000256" key="5">
    <source>
        <dbReference type="ARBA" id="ARBA00022679"/>
    </source>
</evidence>
<dbReference type="GO" id="GO:0003908">
    <property type="term" value="F:methylated-DNA-[protein]-cysteine S-methyltransferase activity"/>
    <property type="evidence" value="ECO:0007669"/>
    <property type="project" value="UniProtKB-EC"/>
</dbReference>
<evidence type="ECO:0000256" key="12">
    <source>
        <dbReference type="ARBA" id="ARBA00023163"/>
    </source>
</evidence>
<evidence type="ECO:0000256" key="3">
    <source>
        <dbReference type="ARBA" id="ARBA00011918"/>
    </source>
</evidence>
<comment type="catalytic activity">
    <reaction evidence="14">
        <text>a 6-O-methyl-2'-deoxyguanosine in DNA + L-cysteinyl-[protein] = S-methyl-L-cysteinyl-[protein] + a 2'-deoxyguanosine in DNA</text>
        <dbReference type="Rhea" id="RHEA:24000"/>
        <dbReference type="Rhea" id="RHEA-COMP:10131"/>
        <dbReference type="Rhea" id="RHEA-COMP:10132"/>
        <dbReference type="Rhea" id="RHEA-COMP:11367"/>
        <dbReference type="Rhea" id="RHEA-COMP:11368"/>
        <dbReference type="ChEBI" id="CHEBI:29950"/>
        <dbReference type="ChEBI" id="CHEBI:82612"/>
        <dbReference type="ChEBI" id="CHEBI:85445"/>
        <dbReference type="ChEBI" id="CHEBI:85448"/>
        <dbReference type="EC" id="2.1.1.63"/>
    </reaction>
</comment>
<dbReference type="EC" id="2.1.1.63" evidence="3"/>
<dbReference type="FunFam" id="1.10.10.10:FF:000214">
    <property type="entry name" value="Methylated-DNA--protein-cysteine methyltransferase"/>
    <property type="match status" value="1"/>
</dbReference>
<dbReference type="InterPro" id="IPR018060">
    <property type="entry name" value="HTH_AraC"/>
</dbReference>
<dbReference type="GO" id="GO:0043565">
    <property type="term" value="F:sequence-specific DNA binding"/>
    <property type="evidence" value="ECO:0007669"/>
    <property type="project" value="InterPro"/>
</dbReference>
<protein>
    <recommendedName>
        <fullName evidence="3">methylated-DNA--[protein]-cysteine S-methyltransferase</fullName>
        <ecNumber evidence="3">2.1.1.63</ecNumber>
    </recommendedName>
</protein>
<keyword evidence="11" id="KW-0010">Activator</keyword>
<feature type="binding site" evidence="16">
    <location>
        <position position="67"/>
    </location>
    <ligand>
        <name>Zn(2+)</name>
        <dbReference type="ChEBI" id="CHEBI:29105"/>
    </ligand>
</feature>
<dbReference type="Proteomes" id="UP000603865">
    <property type="component" value="Unassembled WGS sequence"/>
</dbReference>
<evidence type="ECO:0000256" key="8">
    <source>
        <dbReference type="ARBA" id="ARBA00022833"/>
    </source>
</evidence>
<gene>
    <name evidence="18" type="primary">ada</name>
    <name evidence="18" type="ORF">GCM10008957_22250</name>
</gene>
<dbReference type="PANTHER" id="PTHR10815:SF14">
    <property type="entry name" value="BIFUNCTIONAL TRANSCRIPTIONAL ACTIVATOR_DNA REPAIR ENZYME ADA"/>
    <property type="match status" value="1"/>
</dbReference>
<reference evidence="18" key="2">
    <citation type="submission" date="2020-09" db="EMBL/GenBank/DDBJ databases">
        <authorList>
            <person name="Sun Q."/>
            <person name="Ohkuma M."/>
        </authorList>
    </citation>
    <scope>NUCLEOTIDE SEQUENCE</scope>
    <source>
        <strain evidence="18">JCM 31311</strain>
    </source>
</reference>
<keyword evidence="12" id="KW-0804">Transcription</keyword>
<evidence type="ECO:0000256" key="1">
    <source>
        <dbReference type="ARBA" id="ARBA00001286"/>
    </source>
</evidence>
<keyword evidence="6 16" id="KW-0479">Metal-binding</keyword>
<feature type="active site" description="Nucleophile; methyl group acceptor from methylphosphotriester" evidence="15">
    <location>
        <position position="36"/>
    </location>
</feature>